<reference evidence="9" key="1">
    <citation type="journal article" date="2019" name="Sci. Rep.">
        <title>No signal of deleterious mutation accumulation in conserved gene sequences of extant asexual hexapods.</title>
        <authorList>
            <person name="Brandt A."/>
            <person name="Bast J."/>
            <person name="Scheu S."/>
            <person name="Meusemann K."/>
            <person name="Donath A."/>
            <person name="Schuette K."/>
            <person name="Machida R."/>
            <person name="Kraaijeveld K."/>
        </authorList>
    </citation>
    <scope>NUCLEOTIDE SEQUENCE</scope>
    <source>
        <strain evidence="9">OG3632</strain>
    </source>
</reference>
<dbReference type="GO" id="GO:0006635">
    <property type="term" value="P:fatty acid beta-oxidation"/>
    <property type="evidence" value="ECO:0007669"/>
    <property type="project" value="TreeGrafter"/>
</dbReference>
<dbReference type="GO" id="GO:0005739">
    <property type="term" value="C:mitochondrion"/>
    <property type="evidence" value="ECO:0007669"/>
    <property type="project" value="TreeGrafter"/>
</dbReference>
<evidence type="ECO:0000256" key="6">
    <source>
        <dbReference type="RuleBase" id="RU003557"/>
    </source>
</evidence>
<evidence type="ECO:0000256" key="3">
    <source>
        <dbReference type="ARBA" id="ARBA00022679"/>
    </source>
</evidence>
<evidence type="ECO:0000256" key="2">
    <source>
        <dbReference type="ARBA" id="ARBA00010982"/>
    </source>
</evidence>
<evidence type="ECO:0000256" key="5">
    <source>
        <dbReference type="PIRSR" id="PIRSR000429-1"/>
    </source>
</evidence>
<dbReference type="AlphaFoldDB" id="A0A481SZM8"/>
<dbReference type="InterPro" id="IPR020610">
    <property type="entry name" value="Thiolase_AS"/>
</dbReference>
<feature type="active site" description="Proton acceptor" evidence="5">
    <location>
        <position position="384"/>
    </location>
</feature>
<feature type="active site" description="Acyl-thioester intermediate" evidence="5">
    <location>
        <position position="94"/>
    </location>
</feature>
<dbReference type="Gene3D" id="3.40.47.10">
    <property type="match status" value="2"/>
</dbReference>
<evidence type="ECO:0000256" key="4">
    <source>
        <dbReference type="ARBA" id="ARBA00023315"/>
    </source>
</evidence>
<dbReference type="SUPFAM" id="SSF53901">
    <property type="entry name" value="Thiolase-like"/>
    <property type="match status" value="2"/>
</dbReference>
<accession>A0A481SZM8</accession>
<feature type="domain" description="Thiolase C-terminal" evidence="8">
    <location>
        <begin position="275"/>
        <end position="396"/>
    </location>
</feature>
<proteinExistence type="evidence at transcript level"/>
<dbReference type="InterPro" id="IPR020617">
    <property type="entry name" value="Thiolase_C"/>
</dbReference>
<dbReference type="PROSITE" id="PS00737">
    <property type="entry name" value="THIOLASE_2"/>
    <property type="match status" value="1"/>
</dbReference>
<organism evidence="9">
    <name type="scientific">Frankliniella cephalica</name>
    <dbReference type="NCBI Taxonomy" id="407008"/>
    <lineage>
        <taxon>Eukaryota</taxon>
        <taxon>Metazoa</taxon>
        <taxon>Ecdysozoa</taxon>
        <taxon>Arthropoda</taxon>
        <taxon>Hexapoda</taxon>
        <taxon>Insecta</taxon>
        <taxon>Pterygota</taxon>
        <taxon>Neoptera</taxon>
        <taxon>Paraneoptera</taxon>
        <taxon>Thysanoptera</taxon>
        <taxon>Terebrantia</taxon>
        <taxon>Thripoidea</taxon>
        <taxon>Thripidae</taxon>
        <taxon>Frankliniella</taxon>
    </lineage>
</organism>
<keyword evidence="4 6" id="KW-0012">Acyltransferase</keyword>
<evidence type="ECO:0000259" key="8">
    <source>
        <dbReference type="Pfam" id="PF02803"/>
    </source>
</evidence>
<comment type="pathway">
    <text evidence="1">Lipid metabolism.</text>
</comment>
<feature type="domain" description="Thiolase N-terminal" evidence="7">
    <location>
        <begin position="8"/>
        <end position="268"/>
    </location>
</feature>
<name>A0A481SZM8_9NEOP</name>
<dbReference type="GO" id="GO:0003985">
    <property type="term" value="F:acetyl-CoA C-acetyltransferase activity"/>
    <property type="evidence" value="ECO:0007669"/>
    <property type="project" value="TreeGrafter"/>
</dbReference>
<dbReference type="EMBL" id="MH799812">
    <property type="protein sequence ID" value="QBH73971.1"/>
    <property type="molecule type" value="mRNA"/>
</dbReference>
<evidence type="ECO:0000256" key="1">
    <source>
        <dbReference type="ARBA" id="ARBA00005189"/>
    </source>
</evidence>
<dbReference type="Pfam" id="PF00108">
    <property type="entry name" value="Thiolase_N"/>
    <property type="match status" value="1"/>
</dbReference>
<dbReference type="CDD" id="cd00751">
    <property type="entry name" value="thiolase"/>
    <property type="match status" value="1"/>
</dbReference>
<comment type="similarity">
    <text evidence="2 6">Belongs to the thiolase-like superfamily. Thiolase family.</text>
</comment>
<keyword evidence="3 6" id="KW-0808">Transferase</keyword>
<dbReference type="InterPro" id="IPR002155">
    <property type="entry name" value="Thiolase"/>
</dbReference>
<feature type="active site" description="Proton acceptor" evidence="5">
    <location>
        <position position="354"/>
    </location>
</feature>
<dbReference type="PANTHER" id="PTHR18919:SF107">
    <property type="entry name" value="ACETYL-COA ACETYLTRANSFERASE, CYTOSOLIC"/>
    <property type="match status" value="1"/>
</dbReference>
<protein>
    <submittedName>
        <fullName evidence="9">Mitochondrial 3-ketoacyl-coa thiolase</fullName>
    </submittedName>
</protein>
<evidence type="ECO:0000259" key="7">
    <source>
        <dbReference type="Pfam" id="PF00108"/>
    </source>
</evidence>
<dbReference type="PIRSF" id="PIRSF000429">
    <property type="entry name" value="Ac-CoA_Ac_transf"/>
    <property type="match status" value="1"/>
</dbReference>
<dbReference type="PROSITE" id="PS00098">
    <property type="entry name" value="THIOLASE_1"/>
    <property type="match status" value="1"/>
</dbReference>
<sequence>MSAITKGIFIVAAKRTPFGTYGGKFVQKSAAELQAASTKAALVAGGIKPEIVDSVVFGNVLAITSPDSIFMPRHVSLRCGIPLDRPALGVNRLCGTGFQSVVNGAQNILVGDSSIVVTGGVDNMSQAPHAVRNIRFGVGLGAPLQLEDTLWVGLTDTYCKMPMAITAENLAEKYKITRQEVDEFALRSQHLWKQANDEGRFKEELAPVAVKVKKQDVDVTVDEHPRPQTTLEGLNKLPTIFKKDGTVTAGNASGICDGAGTIILASEEAVKQHGLTPLARLVAYSTVGVEPSIMGIGPVPAIQNVLKVAGKTLNDMDLIEINEAFAAQTLACAKELKLDMNKLNVNGGAIALGHPLAASGARITAHLTHELRRRKAKFGIGSACIGGGQGIALLLESV</sequence>
<dbReference type="InterPro" id="IPR020616">
    <property type="entry name" value="Thiolase_N"/>
</dbReference>
<dbReference type="FunFam" id="3.40.47.10:FF:000010">
    <property type="entry name" value="Acetyl-CoA acetyltransferase (Thiolase)"/>
    <property type="match status" value="1"/>
</dbReference>
<dbReference type="InterPro" id="IPR020613">
    <property type="entry name" value="Thiolase_CS"/>
</dbReference>
<dbReference type="PROSITE" id="PS00099">
    <property type="entry name" value="THIOLASE_3"/>
    <property type="match status" value="1"/>
</dbReference>
<dbReference type="Pfam" id="PF02803">
    <property type="entry name" value="Thiolase_C"/>
    <property type="match status" value="1"/>
</dbReference>
<dbReference type="NCBIfam" id="TIGR01930">
    <property type="entry name" value="AcCoA-C-Actrans"/>
    <property type="match status" value="1"/>
</dbReference>
<evidence type="ECO:0000313" key="9">
    <source>
        <dbReference type="EMBL" id="QBH73971.1"/>
    </source>
</evidence>
<dbReference type="InterPro" id="IPR020615">
    <property type="entry name" value="Thiolase_acyl_enz_int_AS"/>
</dbReference>
<dbReference type="PANTHER" id="PTHR18919">
    <property type="entry name" value="ACETYL-COA C-ACYLTRANSFERASE"/>
    <property type="match status" value="1"/>
</dbReference>
<dbReference type="InterPro" id="IPR016039">
    <property type="entry name" value="Thiolase-like"/>
</dbReference>